<proteinExistence type="predicted"/>
<evidence type="ECO:0000313" key="2">
    <source>
        <dbReference type="Proteomes" id="UP000236725"/>
    </source>
</evidence>
<protein>
    <submittedName>
        <fullName evidence="1">Uncharacterized protein</fullName>
    </submittedName>
</protein>
<reference evidence="1 2" key="1">
    <citation type="submission" date="2016-10" db="EMBL/GenBank/DDBJ databases">
        <authorList>
            <person name="Varghese N."/>
            <person name="Submissions S."/>
        </authorList>
    </citation>
    <scope>NUCLEOTIDE SEQUENCE [LARGE SCALE GENOMIC DNA]</scope>
    <source>
        <strain evidence="1 2">DSM 29073</strain>
    </source>
</reference>
<evidence type="ECO:0000313" key="1">
    <source>
        <dbReference type="EMBL" id="SEF65997.1"/>
    </source>
</evidence>
<dbReference type="Proteomes" id="UP000236725">
    <property type="component" value="Unassembled WGS sequence"/>
</dbReference>
<dbReference type="AlphaFoldDB" id="A0A8G2BV12"/>
<organism evidence="1 2">
    <name type="scientific">Parabacteroides chinchillae</name>
    <dbReference type="NCBI Taxonomy" id="871327"/>
    <lineage>
        <taxon>Bacteria</taxon>
        <taxon>Pseudomonadati</taxon>
        <taxon>Bacteroidota</taxon>
        <taxon>Bacteroidia</taxon>
        <taxon>Bacteroidales</taxon>
        <taxon>Tannerellaceae</taxon>
        <taxon>Parabacteroides</taxon>
    </lineage>
</organism>
<dbReference type="EMBL" id="FNVS01000004">
    <property type="protein sequence ID" value="SEF65997.1"/>
    <property type="molecule type" value="Genomic_DNA"/>
</dbReference>
<gene>
    <name evidence="1" type="ORF">SAMN05444001_10479</name>
</gene>
<name>A0A8G2BV12_9BACT</name>
<accession>A0A8G2BV12</accession>
<sequence length="30" mass="3615">MTFGVNFFEKRIAAYHNPLIFASNKKRNHY</sequence>
<keyword evidence="2" id="KW-1185">Reference proteome</keyword>
<comment type="caution">
    <text evidence="1">The sequence shown here is derived from an EMBL/GenBank/DDBJ whole genome shotgun (WGS) entry which is preliminary data.</text>
</comment>